<feature type="transmembrane region" description="Helical" evidence="8">
    <location>
        <begin position="330"/>
        <end position="347"/>
    </location>
</feature>
<feature type="domain" description="Major facilitator superfamily (MFS) profile" evidence="9">
    <location>
        <begin position="17"/>
        <end position="473"/>
    </location>
</feature>
<feature type="transmembrane region" description="Helical" evidence="8">
    <location>
        <begin position="264"/>
        <end position="286"/>
    </location>
</feature>
<dbReference type="InterPro" id="IPR020846">
    <property type="entry name" value="MFS_dom"/>
</dbReference>
<dbReference type="Gene3D" id="1.20.1250.20">
    <property type="entry name" value="MFS general substrate transporter like domains"/>
    <property type="match status" value="1"/>
</dbReference>
<evidence type="ECO:0000256" key="2">
    <source>
        <dbReference type="ARBA" id="ARBA00008537"/>
    </source>
</evidence>
<feature type="transmembrane region" description="Helical" evidence="8">
    <location>
        <begin position="225"/>
        <end position="243"/>
    </location>
</feature>
<comment type="subcellular location">
    <subcellularLocation>
        <location evidence="1">Cell membrane</location>
        <topology evidence="1">Multi-pass membrane protein</topology>
    </subcellularLocation>
</comment>
<evidence type="ECO:0000313" key="10">
    <source>
        <dbReference type="EMBL" id="GCE22288.1"/>
    </source>
</evidence>
<feature type="transmembrane region" description="Helical" evidence="8">
    <location>
        <begin position="108"/>
        <end position="130"/>
    </location>
</feature>
<dbReference type="InterPro" id="IPR011701">
    <property type="entry name" value="MFS"/>
</dbReference>
<dbReference type="AlphaFoldDB" id="A0A402AT45"/>
<dbReference type="GO" id="GO:0005886">
    <property type="term" value="C:plasma membrane"/>
    <property type="evidence" value="ECO:0007669"/>
    <property type="project" value="UniProtKB-SubCell"/>
</dbReference>
<dbReference type="InterPro" id="IPR036259">
    <property type="entry name" value="MFS_trans_sf"/>
</dbReference>
<comment type="similarity">
    <text evidence="2">Belongs to the major facilitator superfamily. EmrB family.</text>
</comment>
<keyword evidence="3" id="KW-0813">Transport</keyword>
<dbReference type="PANTHER" id="PTHR42718:SF9">
    <property type="entry name" value="MAJOR FACILITATOR SUPERFAMILY MULTIDRUG TRANSPORTER MFSC"/>
    <property type="match status" value="1"/>
</dbReference>
<feature type="transmembrane region" description="Helical" evidence="8">
    <location>
        <begin position="298"/>
        <end position="318"/>
    </location>
</feature>
<evidence type="ECO:0000313" key="11">
    <source>
        <dbReference type="Proteomes" id="UP000287188"/>
    </source>
</evidence>
<dbReference type="GO" id="GO:0022857">
    <property type="term" value="F:transmembrane transporter activity"/>
    <property type="evidence" value="ECO:0007669"/>
    <property type="project" value="InterPro"/>
</dbReference>
<evidence type="ECO:0000256" key="8">
    <source>
        <dbReference type="SAM" id="Phobius"/>
    </source>
</evidence>
<feature type="transmembrane region" description="Helical" evidence="8">
    <location>
        <begin position="200"/>
        <end position="219"/>
    </location>
</feature>
<organism evidence="10 11">
    <name type="scientific">Dictyobacter kobayashii</name>
    <dbReference type="NCBI Taxonomy" id="2014872"/>
    <lineage>
        <taxon>Bacteria</taxon>
        <taxon>Bacillati</taxon>
        <taxon>Chloroflexota</taxon>
        <taxon>Ktedonobacteria</taxon>
        <taxon>Ktedonobacterales</taxon>
        <taxon>Dictyobacteraceae</taxon>
        <taxon>Dictyobacter</taxon>
    </lineage>
</organism>
<feature type="transmembrane region" description="Helical" evidence="8">
    <location>
        <begin position="83"/>
        <end position="102"/>
    </location>
</feature>
<dbReference type="EMBL" id="BIFS01000002">
    <property type="protein sequence ID" value="GCE22288.1"/>
    <property type="molecule type" value="Genomic_DNA"/>
</dbReference>
<dbReference type="PANTHER" id="PTHR42718">
    <property type="entry name" value="MAJOR FACILITATOR SUPERFAMILY MULTIDRUG TRANSPORTER MFSC"/>
    <property type="match status" value="1"/>
</dbReference>
<keyword evidence="5 8" id="KW-0812">Transmembrane</keyword>
<dbReference type="PROSITE" id="PS50850">
    <property type="entry name" value="MFS"/>
    <property type="match status" value="1"/>
</dbReference>
<protein>
    <submittedName>
        <fullName evidence="10">MFS transporter</fullName>
    </submittedName>
</protein>
<feature type="transmembrane region" description="Helical" evidence="8">
    <location>
        <begin position="55"/>
        <end position="76"/>
    </location>
</feature>
<keyword evidence="7 8" id="KW-0472">Membrane</keyword>
<feature type="transmembrane region" description="Helical" evidence="8">
    <location>
        <begin position="353"/>
        <end position="371"/>
    </location>
</feature>
<dbReference type="Gene3D" id="1.20.1720.10">
    <property type="entry name" value="Multidrug resistance protein D"/>
    <property type="match status" value="1"/>
</dbReference>
<dbReference type="InterPro" id="IPR004638">
    <property type="entry name" value="EmrB-like"/>
</dbReference>
<accession>A0A402AT45</accession>
<dbReference type="NCBIfam" id="TIGR00711">
    <property type="entry name" value="efflux_EmrB"/>
    <property type="match status" value="1"/>
</dbReference>
<dbReference type="RefSeq" id="WP_126554951.1">
    <property type="nucleotide sequence ID" value="NZ_BIFS01000002.1"/>
</dbReference>
<gene>
    <name evidence="10" type="ORF">KDK_60880</name>
</gene>
<feature type="transmembrane region" description="Helical" evidence="8">
    <location>
        <begin position="450"/>
        <end position="468"/>
    </location>
</feature>
<dbReference type="SUPFAM" id="SSF103473">
    <property type="entry name" value="MFS general substrate transporter"/>
    <property type="match status" value="1"/>
</dbReference>
<evidence type="ECO:0000256" key="3">
    <source>
        <dbReference type="ARBA" id="ARBA00022448"/>
    </source>
</evidence>
<dbReference type="PRINTS" id="PR01036">
    <property type="entry name" value="TCRTETB"/>
</dbReference>
<reference evidence="11" key="1">
    <citation type="submission" date="2018-12" db="EMBL/GenBank/DDBJ databases">
        <title>Tengunoibacter tsumagoiensis gen. nov., sp. nov., Dictyobacter kobayashii sp. nov., D. alpinus sp. nov., and D. joshuensis sp. nov. and description of Dictyobacteraceae fam. nov. within the order Ktedonobacterales isolated from Tengu-no-mugimeshi.</title>
        <authorList>
            <person name="Wang C.M."/>
            <person name="Zheng Y."/>
            <person name="Sakai Y."/>
            <person name="Toyoda A."/>
            <person name="Minakuchi Y."/>
            <person name="Abe K."/>
            <person name="Yokota A."/>
            <person name="Yabe S."/>
        </authorList>
    </citation>
    <scope>NUCLEOTIDE SEQUENCE [LARGE SCALE GENOMIC DNA]</scope>
    <source>
        <strain evidence="11">Uno11</strain>
    </source>
</reference>
<evidence type="ECO:0000256" key="5">
    <source>
        <dbReference type="ARBA" id="ARBA00022692"/>
    </source>
</evidence>
<dbReference type="CDD" id="cd17503">
    <property type="entry name" value="MFS_LmrB_MDR_like"/>
    <property type="match status" value="1"/>
</dbReference>
<evidence type="ECO:0000256" key="7">
    <source>
        <dbReference type="ARBA" id="ARBA00023136"/>
    </source>
</evidence>
<evidence type="ECO:0000256" key="6">
    <source>
        <dbReference type="ARBA" id="ARBA00022989"/>
    </source>
</evidence>
<evidence type="ECO:0000259" key="9">
    <source>
        <dbReference type="PROSITE" id="PS50850"/>
    </source>
</evidence>
<dbReference type="PROSITE" id="PS00217">
    <property type="entry name" value="SUGAR_TRANSPORT_2"/>
    <property type="match status" value="1"/>
</dbReference>
<proteinExistence type="inferred from homology"/>
<feature type="transmembrane region" description="Helical" evidence="8">
    <location>
        <begin position="169"/>
        <end position="188"/>
    </location>
</feature>
<keyword evidence="4" id="KW-1003">Cell membrane</keyword>
<feature type="transmembrane region" description="Helical" evidence="8">
    <location>
        <begin position="391"/>
        <end position="413"/>
    </location>
</feature>
<comment type="caution">
    <text evidence="10">The sequence shown here is derived from an EMBL/GenBank/DDBJ whole genome shotgun (WGS) entry which is preliminary data.</text>
</comment>
<evidence type="ECO:0000256" key="1">
    <source>
        <dbReference type="ARBA" id="ARBA00004651"/>
    </source>
</evidence>
<keyword evidence="6 8" id="KW-1133">Transmembrane helix</keyword>
<sequence length="496" mass="53737">MRLVSISRVNLAYKWWVTIAVTLGMIMSIMDMTIVNVAIPQMQRTFGARLQDVQWVMTIYMLTQAMVIPLAPYLTMKWGGKRAYIWMLSAFLGGSLLCGLAWNLPSLILFRFIQGIGGGILLPLVMSLQYQAFPVEERGKAASVMAIPLTIAPLSGPILGGYLVTNFGWQWAFFINIPLGIIAVALAQKVLRPTAPEQQTHFDGAGFLTAAAGCAAFVYGIATDTVLSICAGALLLLIFALVERRQTQRGLQPLLDLRCFQDRTFTFSVLALIFFSMVFFGLLLLIPIYLQTLHQETAFQAGTIQTAQALATLALLPIIGRCSDKVGPRLIALVGLLVLLVTTLLMMTLALDTALWIVVGILVLLGCASGMSQQIPVAAMSRIKHEDHKAVANGSTLVTVLRAVAAPTGVALLSNIDQLQSQQATVSLARQGLTGELLSRQSALLAMHDSFLVAAALTIVALVAITFVPRRKKHQNVQSETSLIIEEPLSQSLNAH</sequence>
<dbReference type="Proteomes" id="UP000287188">
    <property type="component" value="Unassembled WGS sequence"/>
</dbReference>
<feature type="transmembrane region" description="Helical" evidence="8">
    <location>
        <begin position="142"/>
        <end position="163"/>
    </location>
</feature>
<evidence type="ECO:0000256" key="4">
    <source>
        <dbReference type="ARBA" id="ARBA00022475"/>
    </source>
</evidence>
<dbReference type="OrthoDB" id="9812221at2"/>
<keyword evidence="11" id="KW-1185">Reference proteome</keyword>
<name>A0A402AT45_9CHLR</name>
<feature type="transmembrane region" description="Helical" evidence="8">
    <location>
        <begin position="12"/>
        <end position="35"/>
    </location>
</feature>
<dbReference type="Pfam" id="PF07690">
    <property type="entry name" value="MFS_1"/>
    <property type="match status" value="1"/>
</dbReference>
<dbReference type="InterPro" id="IPR005829">
    <property type="entry name" value="Sugar_transporter_CS"/>
</dbReference>